<evidence type="ECO:0000313" key="3">
    <source>
        <dbReference type="Proteomes" id="UP000242188"/>
    </source>
</evidence>
<evidence type="ECO:0000313" key="2">
    <source>
        <dbReference type="EMBL" id="OWF37115.1"/>
    </source>
</evidence>
<proteinExistence type="predicted"/>
<dbReference type="Proteomes" id="UP000242188">
    <property type="component" value="Unassembled WGS sequence"/>
</dbReference>
<feature type="region of interest" description="Disordered" evidence="1">
    <location>
        <begin position="30"/>
        <end position="74"/>
    </location>
</feature>
<feature type="compositionally biased region" description="Basic and acidic residues" evidence="1">
    <location>
        <begin position="199"/>
        <end position="210"/>
    </location>
</feature>
<feature type="compositionally biased region" description="Polar residues" evidence="1">
    <location>
        <begin position="223"/>
        <end position="233"/>
    </location>
</feature>
<reference evidence="2 3" key="1">
    <citation type="journal article" date="2017" name="Nat. Ecol. Evol.">
        <title>Scallop genome provides insights into evolution of bilaterian karyotype and development.</title>
        <authorList>
            <person name="Wang S."/>
            <person name="Zhang J."/>
            <person name="Jiao W."/>
            <person name="Li J."/>
            <person name="Xun X."/>
            <person name="Sun Y."/>
            <person name="Guo X."/>
            <person name="Huan P."/>
            <person name="Dong B."/>
            <person name="Zhang L."/>
            <person name="Hu X."/>
            <person name="Sun X."/>
            <person name="Wang J."/>
            <person name="Zhao C."/>
            <person name="Wang Y."/>
            <person name="Wang D."/>
            <person name="Huang X."/>
            <person name="Wang R."/>
            <person name="Lv J."/>
            <person name="Li Y."/>
            <person name="Zhang Z."/>
            <person name="Liu B."/>
            <person name="Lu W."/>
            <person name="Hui Y."/>
            <person name="Liang J."/>
            <person name="Zhou Z."/>
            <person name="Hou R."/>
            <person name="Li X."/>
            <person name="Liu Y."/>
            <person name="Li H."/>
            <person name="Ning X."/>
            <person name="Lin Y."/>
            <person name="Zhao L."/>
            <person name="Xing Q."/>
            <person name="Dou J."/>
            <person name="Li Y."/>
            <person name="Mao J."/>
            <person name="Guo H."/>
            <person name="Dou H."/>
            <person name="Li T."/>
            <person name="Mu C."/>
            <person name="Jiang W."/>
            <person name="Fu Q."/>
            <person name="Fu X."/>
            <person name="Miao Y."/>
            <person name="Liu J."/>
            <person name="Yu Q."/>
            <person name="Li R."/>
            <person name="Liao H."/>
            <person name="Li X."/>
            <person name="Kong Y."/>
            <person name="Jiang Z."/>
            <person name="Chourrout D."/>
            <person name="Li R."/>
            <person name="Bao Z."/>
        </authorList>
    </citation>
    <scope>NUCLEOTIDE SEQUENCE [LARGE SCALE GENOMIC DNA]</scope>
    <source>
        <strain evidence="2 3">PY_sf001</strain>
    </source>
</reference>
<accession>A0A210PKV4</accession>
<feature type="compositionally biased region" description="Basic residues" evidence="1">
    <location>
        <begin position="241"/>
        <end position="251"/>
    </location>
</feature>
<feature type="region of interest" description="Disordered" evidence="1">
    <location>
        <begin position="190"/>
        <end position="251"/>
    </location>
</feature>
<dbReference type="OrthoDB" id="10366469at2759"/>
<organism evidence="2 3">
    <name type="scientific">Mizuhopecten yessoensis</name>
    <name type="common">Japanese scallop</name>
    <name type="synonym">Patinopecten yessoensis</name>
    <dbReference type="NCBI Taxonomy" id="6573"/>
    <lineage>
        <taxon>Eukaryota</taxon>
        <taxon>Metazoa</taxon>
        <taxon>Spiralia</taxon>
        <taxon>Lophotrochozoa</taxon>
        <taxon>Mollusca</taxon>
        <taxon>Bivalvia</taxon>
        <taxon>Autobranchia</taxon>
        <taxon>Pteriomorphia</taxon>
        <taxon>Pectinida</taxon>
        <taxon>Pectinoidea</taxon>
        <taxon>Pectinidae</taxon>
        <taxon>Mizuhopecten</taxon>
    </lineage>
</organism>
<gene>
    <name evidence="2" type="ORF">KP79_PYT09805</name>
</gene>
<sequence length="301" mass="34878">MWKKIRESTSGINLNFISSLMRKRRYAKFETDEDASKPLNGHLHDGRERDSGHLKLDRRDEENNKVSWTSSSCSKRRADETADHVIVDTGYHRAELKCSDNNGNRNSRRPFNPRLSEPFMADYRSTNIHDDSIDSSHGYGSDTSDNDAITHHEFYEARKNGIKTPSSLKDDVSDFVHSLVQKRYQKLDDSADESDDVDFDRRVSESDGNRRRSVRSGSHDSDNQVFHSITDITPNWEDKPKKSKKRRKTAKRARRAVRFAWKWTKRGFMGYAGNIASASSFLVVSRSGPYTRRKYTNRKYK</sequence>
<feature type="region of interest" description="Disordered" evidence="1">
    <location>
        <begin position="96"/>
        <end position="118"/>
    </location>
</feature>
<keyword evidence="3" id="KW-1185">Reference proteome</keyword>
<dbReference type="AlphaFoldDB" id="A0A210PKV4"/>
<comment type="caution">
    <text evidence="2">The sequence shown here is derived from an EMBL/GenBank/DDBJ whole genome shotgun (WGS) entry which is preliminary data.</text>
</comment>
<evidence type="ECO:0000256" key="1">
    <source>
        <dbReference type="SAM" id="MobiDB-lite"/>
    </source>
</evidence>
<feature type="compositionally biased region" description="Basic and acidic residues" evidence="1">
    <location>
        <begin position="30"/>
        <end position="64"/>
    </location>
</feature>
<protein>
    <submittedName>
        <fullName evidence="2">Uncharacterized protein</fullName>
    </submittedName>
</protein>
<dbReference type="EMBL" id="NEDP02005595">
    <property type="protein sequence ID" value="OWF37115.1"/>
    <property type="molecule type" value="Genomic_DNA"/>
</dbReference>
<name>A0A210PKV4_MIZYE</name>